<sequence>MHADATASATASTGSVAAKSTGVSTRVRISPSRSQMAVASVESCARSDTAAPYAASGLTA</sequence>
<dbReference type="EMBL" id="JBHTEY010000004">
    <property type="protein sequence ID" value="MFC7615725.1"/>
    <property type="molecule type" value="Genomic_DNA"/>
</dbReference>
<proteinExistence type="predicted"/>
<name>A0ABW2TPJ6_9PSEU</name>
<evidence type="ECO:0000256" key="1">
    <source>
        <dbReference type="SAM" id="MobiDB-lite"/>
    </source>
</evidence>
<accession>A0ABW2TPJ6</accession>
<dbReference type="Proteomes" id="UP001596512">
    <property type="component" value="Unassembled WGS sequence"/>
</dbReference>
<gene>
    <name evidence="2" type="ORF">ACFQV2_21740</name>
</gene>
<comment type="caution">
    <text evidence="2">The sequence shown here is derived from an EMBL/GenBank/DDBJ whole genome shotgun (WGS) entry which is preliminary data.</text>
</comment>
<protein>
    <submittedName>
        <fullName evidence="2">Uncharacterized protein</fullName>
    </submittedName>
</protein>
<feature type="region of interest" description="Disordered" evidence="1">
    <location>
        <begin position="1"/>
        <end position="32"/>
    </location>
</feature>
<feature type="compositionally biased region" description="Low complexity" evidence="1">
    <location>
        <begin position="1"/>
        <end position="21"/>
    </location>
</feature>
<reference evidence="3" key="1">
    <citation type="journal article" date="2019" name="Int. J. Syst. Evol. Microbiol.">
        <title>The Global Catalogue of Microorganisms (GCM) 10K type strain sequencing project: providing services to taxonomists for standard genome sequencing and annotation.</title>
        <authorList>
            <consortium name="The Broad Institute Genomics Platform"/>
            <consortium name="The Broad Institute Genome Sequencing Center for Infectious Disease"/>
            <person name="Wu L."/>
            <person name="Ma J."/>
        </authorList>
    </citation>
    <scope>NUCLEOTIDE SEQUENCE [LARGE SCALE GENOMIC DNA]</scope>
    <source>
        <strain evidence="3">JCM 17695</strain>
    </source>
</reference>
<keyword evidence="3" id="KW-1185">Reference proteome</keyword>
<organism evidence="2 3">
    <name type="scientific">Actinokineospora soli</name>
    <dbReference type="NCBI Taxonomy" id="1048753"/>
    <lineage>
        <taxon>Bacteria</taxon>
        <taxon>Bacillati</taxon>
        <taxon>Actinomycetota</taxon>
        <taxon>Actinomycetes</taxon>
        <taxon>Pseudonocardiales</taxon>
        <taxon>Pseudonocardiaceae</taxon>
        <taxon>Actinokineospora</taxon>
    </lineage>
</organism>
<evidence type="ECO:0000313" key="3">
    <source>
        <dbReference type="Proteomes" id="UP001596512"/>
    </source>
</evidence>
<evidence type="ECO:0000313" key="2">
    <source>
        <dbReference type="EMBL" id="MFC7615725.1"/>
    </source>
</evidence>